<protein>
    <submittedName>
        <fullName evidence="1">Uncharacterized protein</fullName>
    </submittedName>
</protein>
<evidence type="ECO:0000313" key="2">
    <source>
        <dbReference type="Proteomes" id="UP000184052"/>
    </source>
</evidence>
<dbReference type="STRING" id="1121476.SAMN02745751_03114"/>
<dbReference type="AlphaFoldDB" id="A0A1M6L8I6"/>
<dbReference type="Proteomes" id="UP000184052">
    <property type="component" value="Unassembled WGS sequence"/>
</dbReference>
<dbReference type="EMBL" id="FQZL01000030">
    <property type="protein sequence ID" value="SHJ67454.1"/>
    <property type="molecule type" value="Genomic_DNA"/>
</dbReference>
<keyword evidence="2" id="KW-1185">Reference proteome</keyword>
<sequence length="99" mass="11277">MSILIISVILLATIIINFYPEKVNNDNIMNGRVAQIYSNGFLIESEKSKSYMAYLMDETVFSGSVNNKVSIGDTVVIEHTGQVFETHLIQIYCKRIWKN</sequence>
<proteinExistence type="predicted"/>
<reference evidence="1 2" key="1">
    <citation type="submission" date="2016-11" db="EMBL/GenBank/DDBJ databases">
        <authorList>
            <person name="Jaros S."/>
            <person name="Januszkiewicz K."/>
            <person name="Wedrychowicz H."/>
        </authorList>
    </citation>
    <scope>NUCLEOTIDE SEQUENCE [LARGE SCALE GENOMIC DNA]</scope>
    <source>
        <strain evidence="1 2">DSM 17477</strain>
    </source>
</reference>
<accession>A0A1M6L8I6</accession>
<dbReference type="RefSeq" id="WP_073050490.1">
    <property type="nucleotide sequence ID" value="NZ_FQZL01000030.1"/>
</dbReference>
<name>A0A1M6L8I6_9FIRM</name>
<organism evidence="1 2">
    <name type="scientific">Dethiosulfatibacter aminovorans DSM 17477</name>
    <dbReference type="NCBI Taxonomy" id="1121476"/>
    <lineage>
        <taxon>Bacteria</taxon>
        <taxon>Bacillati</taxon>
        <taxon>Bacillota</taxon>
        <taxon>Tissierellia</taxon>
        <taxon>Dethiosulfatibacter</taxon>
    </lineage>
</organism>
<gene>
    <name evidence="1" type="ORF">SAMN02745751_03114</name>
</gene>
<evidence type="ECO:0000313" key="1">
    <source>
        <dbReference type="EMBL" id="SHJ67454.1"/>
    </source>
</evidence>